<keyword evidence="1" id="KW-1133">Transmembrane helix</keyword>
<evidence type="ECO:0000313" key="2">
    <source>
        <dbReference type="EMBL" id="VUZ57629.1"/>
    </source>
</evidence>
<name>A0A564ZE40_HYMDI</name>
<keyword evidence="3" id="KW-1185">Reference proteome</keyword>
<gene>
    <name evidence="2" type="ORF">WMSIL1_LOCUS14952</name>
</gene>
<proteinExistence type="predicted"/>
<dbReference type="EMBL" id="CABIJS010000719">
    <property type="protein sequence ID" value="VUZ57629.1"/>
    <property type="molecule type" value="Genomic_DNA"/>
</dbReference>
<keyword evidence="1" id="KW-0812">Transmembrane</keyword>
<dbReference type="Proteomes" id="UP000321570">
    <property type="component" value="Unassembled WGS sequence"/>
</dbReference>
<evidence type="ECO:0000256" key="1">
    <source>
        <dbReference type="SAM" id="Phobius"/>
    </source>
</evidence>
<protein>
    <submittedName>
        <fullName evidence="2">Uncharacterized protein</fullName>
    </submittedName>
</protein>
<sequence length="89" mass="10017">MLWRDLAQVTHIKLSLFSRQQRTLVSVDSYTSCSSPLFPSTLLSLPLLLFVVPLNTFWSTQLLVFCFTIVVSSCSNSYELVTVIVVVIC</sequence>
<keyword evidence="1" id="KW-0472">Membrane</keyword>
<feature type="transmembrane region" description="Helical" evidence="1">
    <location>
        <begin position="37"/>
        <end position="55"/>
    </location>
</feature>
<dbReference type="AlphaFoldDB" id="A0A564ZE40"/>
<feature type="transmembrane region" description="Helical" evidence="1">
    <location>
        <begin position="62"/>
        <end position="88"/>
    </location>
</feature>
<reference evidence="2 3" key="1">
    <citation type="submission" date="2019-07" db="EMBL/GenBank/DDBJ databases">
        <authorList>
            <person name="Jastrzebski P J."/>
            <person name="Paukszto L."/>
            <person name="Jastrzebski P J."/>
        </authorList>
    </citation>
    <scope>NUCLEOTIDE SEQUENCE [LARGE SCALE GENOMIC DNA]</scope>
    <source>
        <strain evidence="2 3">WMS-il1</strain>
    </source>
</reference>
<accession>A0A564ZE40</accession>
<organism evidence="2 3">
    <name type="scientific">Hymenolepis diminuta</name>
    <name type="common">Rat tapeworm</name>
    <dbReference type="NCBI Taxonomy" id="6216"/>
    <lineage>
        <taxon>Eukaryota</taxon>
        <taxon>Metazoa</taxon>
        <taxon>Spiralia</taxon>
        <taxon>Lophotrochozoa</taxon>
        <taxon>Platyhelminthes</taxon>
        <taxon>Cestoda</taxon>
        <taxon>Eucestoda</taxon>
        <taxon>Cyclophyllidea</taxon>
        <taxon>Hymenolepididae</taxon>
        <taxon>Hymenolepis</taxon>
    </lineage>
</organism>
<evidence type="ECO:0000313" key="3">
    <source>
        <dbReference type="Proteomes" id="UP000321570"/>
    </source>
</evidence>